<dbReference type="InterPro" id="IPR006685">
    <property type="entry name" value="MscS_channel_2nd"/>
</dbReference>
<evidence type="ECO:0000256" key="1">
    <source>
        <dbReference type="ARBA" id="ARBA00004141"/>
    </source>
</evidence>
<dbReference type="InterPro" id="IPR011014">
    <property type="entry name" value="MscS_channel_TM-2"/>
</dbReference>
<reference evidence="9 10" key="1">
    <citation type="journal article" date="2019" name="Sci. Rep.">
        <title>A high-quality genome of Eragrostis curvula grass provides insights into Poaceae evolution and supports new strategies to enhance forage quality.</title>
        <authorList>
            <person name="Carballo J."/>
            <person name="Santos B.A.C.M."/>
            <person name="Zappacosta D."/>
            <person name="Garbus I."/>
            <person name="Selva J.P."/>
            <person name="Gallo C.A."/>
            <person name="Diaz A."/>
            <person name="Albertini E."/>
            <person name="Caccamo M."/>
            <person name="Echenique V."/>
        </authorList>
    </citation>
    <scope>NUCLEOTIDE SEQUENCE [LARGE SCALE GENOMIC DNA]</scope>
    <source>
        <strain evidence="10">cv. Victoria</strain>
        <tissue evidence="9">Leaf</tissue>
    </source>
</reference>
<keyword evidence="3 7" id="KW-0812">Transmembrane</keyword>
<gene>
    <name evidence="9" type="ORF">EJB05_39611</name>
</gene>
<feature type="domain" description="Mechanosensitive ion channel MscS" evidence="8">
    <location>
        <begin position="469"/>
        <end position="536"/>
    </location>
</feature>
<keyword evidence="4 7" id="KW-1133">Transmembrane helix</keyword>
<dbReference type="Gene3D" id="1.10.287.1260">
    <property type="match status" value="1"/>
</dbReference>
<evidence type="ECO:0000259" key="8">
    <source>
        <dbReference type="Pfam" id="PF00924"/>
    </source>
</evidence>
<protein>
    <recommendedName>
        <fullName evidence="8">Mechanosensitive ion channel MscS domain-containing protein</fullName>
    </recommendedName>
</protein>
<keyword evidence="10" id="KW-1185">Reference proteome</keyword>
<dbReference type="Pfam" id="PF00924">
    <property type="entry name" value="MS_channel_2nd"/>
    <property type="match status" value="1"/>
</dbReference>
<dbReference type="SUPFAM" id="SSF82861">
    <property type="entry name" value="Mechanosensitive channel protein MscS (YggB), transmembrane region"/>
    <property type="match status" value="1"/>
</dbReference>
<feature type="region of interest" description="Disordered" evidence="6">
    <location>
        <begin position="232"/>
        <end position="252"/>
    </location>
</feature>
<comment type="subcellular location">
    <subcellularLocation>
        <location evidence="1">Membrane</location>
        <topology evidence="1">Multi-pass membrane protein</topology>
    </subcellularLocation>
</comment>
<keyword evidence="5 7" id="KW-0472">Membrane</keyword>
<feature type="non-terminal residue" evidence="9">
    <location>
        <position position="1"/>
    </location>
</feature>
<proteinExistence type="inferred from homology"/>
<dbReference type="SUPFAM" id="SSF50182">
    <property type="entry name" value="Sm-like ribonucleoproteins"/>
    <property type="match status" value="1"/>
</dbReference>
<name>A0A5J9TXG4_9POAL</name>
<evidence type="ECO:0000313" key="9">
    <source>
        <dbReference type="EMBL" id="TVU16063.1"/>
    </source>
</evidence>
<dbReference type="Proteomes" id="UP000324897">
    <property type="component" value="Unassembled WGS sequence"/>
</dbReference>
<comment type="similarity">
    <text evidence="2">Belongs to the MscS (TC 1.A.23) family.</text>
</comment>
<feature type="compositionally biased region" description="Polar residues" evidence="6">
    <location>
        <begin position="232"/>
        <end position="241"/>
    </location>
</feature>
<dbReference type="OrthoDB" id="567160at2759"/>
<feature type="transmembrane region" description="Helical" evidence="7">
    <location>
        <begin position="424"/>
        <end position="442"/>
    </location>
</feature>
<evidence type="ECO:0000256" key="7">
    <source>
        <dbReference type="SAM" id="Phobius"/>
    </source>
</evidence>
<dbReference type="InterPro" id="IPR010920">
    <property type="entry name" value="LSM_dom_sf"/>
</dbReference>
<accession>A0A5J9TXG4</accession>
<feature type="transmembrane region" description="Helical" evidence="7">
    <location>
        <begin position="301"/>
        <end position="323"/>
    </location>
</feature>
<dbReference type="InterPro" id="IPR023408">
    <property type="entry name" value="MscS_beta-dom_sf"/>
</dbReference>
<evidence type="ECO:0000256" key="2">
    <source>
        <dbReference type="ARBA" id="ARBA00008017"/>
    </source>
</evidence>
<dbReference type="PANTHER" id="PTHR30566:SF5">
    <property type="entry name" value="MECHANOSENSITIVE ION CHANNEL PROTEIN 1, MITOCHONDRIAL-RELATED"/>
    <property type="match status" value="1"/>
</dbReference>
<dbReference type="GO" id="GO:0055085">
    <property type="term" value="P:transmembrane transport"/>
    <property type="evidence" value="ECO:0007669"/>
    <property type="project" value="InterPro"/>
</dbReference>
<dbReference type="EMBL" id="RWGY01000031">
    <property type="protein sequence ID" value="TVU16063.1"/>
    <property type="molecule type" value="Genomic_DNA"/>
</dbReference>
<evidence type="ECO:0000313" key="10">
    <source>
        <dbReference type="Proteomes" id="UP000324897"/>
    </source>
</evidence>
<dbReference type="PANTHER" id="PTHR30566">
    <property type="entry name" value="YNAI-RELATED MECHANOSENSITIVE ION CHANNEL"/>
    <property type="match status" value="1"/>
</dbReference>
<dbReference type="GO" id="GO:0016020">
    <property type="term" value="C:membrane"/>
    <property type="evidence" value="ECO:0007669"/>
    <property type="project" value="UniProtKB-SubCell"/>
</dbReference>
<sequence length="659" mass="71064">LAWACLPTTASASRSHTTTSTSKQLLCFSALCGAEPVEGFLLGGGSGACSEVGRRPREIIGRVAASTARRRFSPSSPCRIPPPQRRPQVRRFRHSAAPLSTHADWFLLLPLTMSGIAAALRRSCQSAASQGLMEAYVGPCVSSGSSRWLSSCAKHSRKAGISAVYQIKGVDHYSTVHDVSKIKRTPLSSRMDTNWLITSKSRYSALPGFLGVSGTSRAYSSDTGTKVEAAQSAVSNVPSTESSNNGSAGGDGSSWIEILDNARKSTIDATTDAGKKVKELTDAITPHVQQLFDANPNLEKIVVPLGGTLFGTMMAWWVMPIILRRLHKYASQSPIAALWGNSTTNDLSYQTSLWCALEDPAKYLITFMAFSEMATLIAPSISTYLPQASRGALVLSFVWFLHRWKTNFIAKAMTSSVDRDKMSAFDKVSSLGLIGLGVMGIAEACGVAVQSILTVGGVGGVATAFAARDVLGNMLSGFSLQFSKPFVAGDYIKAGSIEGKVIEIGLTSTLLINPEKLPVIVPNSLFSSQMIVNRSRATWRASVTKIPIRIEDIEKVPSISEEIKKMVRSNPNVSFESDAPYCYLSRLESSYGELTIGCNLKNMLQSVTPAVTDVTRKKMSGYLQNRIFFWQLLGLSDRMALNWEAPCSAVDSRSCDILG</sequence>
<dbReference type="Gene3D" id="2.30.30.60">
    <property type="match status" value="1"/>
</dbReference>
<organism evidence="9 10">
    <name type="scientific">Eragrostis curvula</name>
    <name type="common">weeping love grass</name>
    <dbReference type="NCBI Taxonomy" id="38414"/>
    <lineage>
        <taxon>Eukaryota</taxon>
        <taxon>Viridiplantae</taxon>
        <taxon>Streptophyta</taxon>
        <taxon>Embryophyta</taxon>
        <taxon>Tracheophyta</taxon>
        <taxon>Spermatophyta</taxon>
        <taxon>Magnoliopsida</taxon>
        <taxon>Liliopsida</taxon>
        <taxon>Poales</taxon>
        <taxon>Poaceae</taxon>
        <taxon>PACMAD clade</taxon>
        <taxon>Chloridoideae</taxon>
        <taxon>Eragrostideae</taxon>
        <taxon>Eragrostidinae</taxon>
        <taxon>Eragrostis</taxon>
    </lineage>
</organism>
<comment type="caution">
    <text evidence="9">The sequence shown here is derived from an EMBL/GenBank/DDBJ whole genome shotgun (WGS) entry which is preliminary data.</text>
</comment>
<dbReference type="AlphaFoldDB" id="A0A5J9TXG4"/>
<evidence type="ECO:0000256" key="4">
    <source>
        <dbReference type="ARBA" id="ARBA00022989"/>
    </source>
</evidence>
<evidence type="ECO:0000256" key="5">
    <source>
        <dbReference type="ARBA" id="ARBA00023136"/>
    </source>
</evidence>
<evidence type="ECO:0000256" key="3">
    <source>
        <dbReference type="ARBA" id="ARBA00022692"/>
    </source>
</evidence>
<evidence type="ECO:0000256" key="6">
    <source>
        <dbReference type="SAM" id="MobiDB-lite"/>
    </source>
</evidence>